<accession>A0AAD4QU12</accession>
<dbReference type="PANTHER" id="PTHR22851:SF1">
    <property type="entry name" value="GLYCOSYLTRANSFERASE FAMILY 32 PROTEIN"/>
    <property type="match status" value="1"/>
</dbReference>
<reference evidence="4" key="1">
    <citation type="journal article" date="2022" name="New Phytol.">
        <title>Evolutionary transition to the ectomycorrhizal habit in the genomes of a hyperdiverse lineage of mushroom-forming fungi.</title>
        <authorList>
            <person name="Looney B."/>
            <person name="Miyauchi S."/>
            <person name="Morin E."/>
            <person name="Drula E."/>
            <person name="Courty P.E."/>
            <person name="Kohler A."/>
            <person name="Kuo A."/>
            <person name="LaButti K."/>
            <person name="Pangilinan J."/>
            <person name="Lipzen A."/>
            <person name="Riley R."/>
            <person name="Andreopoulos W."/>
            <person name="He G."/>
            <person name="Johnson J."/>
            <person name="Nolan M."/>
            <person name="Tritt A."/>
            <person name="Barry K.W."/>
            <person name="Grigoriev I.V."/>
            <person name="Nagy L.G."/>
            <person name="Hibbett D."/>
            <person name="Henrissat B."/>
            <person name="Matheny P.B."/>
            <person name="Labbe J."/>
            <person name="Martin F.M."/>
        </authorList>
    </citation>
    <scope>NUCLEOTIDE SEQUENCE</scope>
    <source>
        <strain evidence="4">BPL690</strain>
    </source>
</reference>
<dbReference type="InterPro" id="IPR007577">
    <property type="entry name" value="GlycoTrfase_DXD_sugar-bd_CS"/>
</dbReference>
<comment type="caution">
    <text evidence="4">The sequence shown here is derived from an EMBL/GenBank/DDBJ whole genome shotgun (WGS) entry which is preliminary data.</text>
</comment>
<organism evidence="4 5">
    <name type="scientific">Multifurca ochricompacta</name>
    <dbReference type="NCBI Taxonomy" id="376703"/>
    <lineage>
        <taxon>Eukaryota</taxon>
        <taxon>Fungi</taxon>
        <taxon>Dikarya</taxon>
        <taxon>Basidiomycota</taxon>
        <taxon>Agaricomycotina</taxon>
        <taxon>Agaricomycetes</taxon>
        <taxon>Russulales</taxon>
        <taxon>Russulaceae</taxon>
        <taxon>Multifurca</taxon>
    </lineage>
</organism>
<protein>
    <submittedName>
        <fullName evidence="4">Glycosyltransferase family 32 protein</fullName>
    </submittedName>
</protein>
<evidence type="ECO:0000313" key="4">
    <source>
        <dbReference type="EMBL" id="KAI0307906.1"/>
    </source>
</evidence>
<sequence length="746" mass="85403">MYSSNSRQNGFRDLSRSTNGLPFSSSIHEKKLRHAKPSSWTVSVFVPIPGLRNRRVHILLPNLYLLHQITFFRFSRRRSTLVLLLVCVSIVFAMYAVAQRFGTEEKQWPAPLFPGEPPTLVFRREDLQKIWRWEVQSGHYPSSREIPKAIGLAVPPLNPALPPRKVAKIPSRFRPPGAAVSETIGHGPKRVYLDIQARPPNAAYPPRPVPGSVADLDIIMNLCDFSTSKYVRDCLEVLRIGGGLDNGARVRRGNVDDWRYIYLEDGPVNKAVEPVTSPAAFDPIIRPSASIDPNTGLLKKPRTEWEPLLQLPPPLEHHPYHTLPSTCDPENPRFFHMFWTGPFTDKPYIALLSFLFTQNLRLHLDEDEPDSVACRSQLWLWINPGPAAAIPNPNALHDMFEQLKSNPWASPFLHPRFKDVIKFKMWNTTEQLDGVPEIKDEWRVLKDTLFNSGGHIISVHHDEESSSSFATASDDQGTATAKSNEGEMLNRLGSKSADSYDRMSVILSDMARFVLCHRFGGVYLDADTIFLRDWEELWGWKGAFAYRWSRHEKYNTAVLRMNKGSALGSFLFRTALKNGLDFHPMTVSKYTKDAYLEGLLLRLPDALFDSAWLNTEYYQRDRPPQPYFIEFADFFDTPLQNSAAPQALGFGGFFRGAYSYHFHNLWWKVFDPTRNFPDLGPQFADGERIARLNNEIALNASHTAQEILEKVTEDKRDLDWATVLKRTFEAYIRGERPNMYGEWLQW</sequence>
<dbReference type="SUPFAM" id="SSF53448">
    <property type="entry name" value="Nucleotide-diphospho-sugar transferases"/>
    <property type="match status" value="1"/>
</dbReference>
<keyword evidence="3" id="KW-1133">Transmembrane helix</keyword>
<evidence type="ECO:0000256" key="1">
    <source>
        <dbReference type="ARBA" id="ARBA00009003"/>
    </source>
</evidence>
<dbReference type="GO" id="GO:0000462">
    <property type="term" value="P:maturation of SSU-rRNA from tricistronic rRNA transcript (SSU-rRNA, 5.8S rRNA, LSU-rRNA)"/>
    <property type="evidence" value="ECO:0007669"/>
    <property type="project" value="TreeGrafter"/>
</dbReference>
<keyword evidence="3" id="KW-0472">Membrane</keyword>
<dbReference type="EMBL" id="WTXG01000001">
    <property type="protein sequence ID" value="KAI0307906.1"/>
    <property type="molecule type" value="Genomic_DNA"/>
</dbReference>
<proteinExistence type="inferred from homology"/>
<gene>
    <name evidence="4" type="ORF">B0F90DRAFT_1621779</name>
</gene>
<evidence type="ECO:0000256" key="2">
    <source>
        <dbReference type="SAM" id="MobiDB-lite"/>
    </source>
</evidence>
<evidence type="ECO:0000256" key="3">
    <source>
        <dbReference type="SAM" id="Phobius"/>
    </source>
</evidence>
<dbReference type="AlphaFoldDB" id="A0AAD4QU12"/>
<keyword evidence="3" id="KW-0812">Transmembrane</keyword>
<dbReference type="Pfam" id="PF04488">
    <property type="entry name" value="Gly_transf_sug"/>
    <property type="match status" value="1"/>
</dbReference>
<feature type="region of interest" description="Disordered" evidence="2">
    <location>
        <begin position="467"/>
        <end position="488"/>
    </location>
</feature>
<dbReference type="PANTHER" id="PTHR22851">
    <property type="entry name" value="U3 SMALL NUCLEOLAR RNA U3 SNORNA ASSOCIATED PROTEIN"/>
    <property type="match status" value="1"/>
</dbReference>
<dbReference type="InterPro" id="IPR029044">
    <property type="entry name" value="Nucleotide-diphossugar_trans"/>
</dbReference>
<evidence type="ECO:0000313" key="5">
    <source>
        <dbReference type="Proteomes" id="UP001203297"/>
    </source>
</evidence>
<dbReference type="Proteomes" id="UP001203297">
    <property type="component" value="Unassembled WGS sequence"/>
</dbReference>
<keyword evidence="5" id="KW-1185">Reference proteome</keyword>
<comment type="similarity">
    <text evidence="1">Belongs to the glycosyltransferase 32 family.</text>
</comment>
<dbReference type="InterPro" id="IPR051733">
    <property type="entry name" value="WD_repeat_DCAF13/WDSOF1"/>
</dbReference>
<name>A0AAD4QU12_9AGAM</name>
<dbReference type="Gene3D" id="3.90.550.20">
    <property type="match status" value="1"/>
</dbReference>
<feature type="transmembrane region" description="Helical" evidence="3">
    <location>
        <begin position="81"/>
        <end position="98"/>
    </location>
</feature>
<dbReference type="GO" id="GO:0032040">
    <property type="term" value="C:small-subunit processome"/>
    <property type="evidence" value="ECO:0007669"/>
    <property type="project" value="TreeGrafter"/>
</dbReference>
<feature type="compositionally biased region" description="Polar residues" evidence="2">
    <location>
        <begin position="467"/>
        <end position="483"/>
    </location>
</feature>